<dbReference type="AlphaFoldDB" id="A0A7C9UWD5"/>
<feature type="chain" id="PRO_5029000354" evidence="1">
    <location>
        <begin position="21"/>
        <end position="433"/>
    </location>
</feature>
<organism evidence="3 4">
    <name type="scientific">Magnetospirillum aberrantis SpK</name>
    <dbReference type="NCBI Taxonomy" id="908842"/>
    <lineage>
        <taxon>Bacteria</taxon>
        <taxon>Pseudomonadati</taxon>
        <taxon>Pseudomonadota</taxon>
        <taxon>Alphaproteobacteria</taxon>
        <taxon>Rhodospirillales</taxon>
        <taxon>Rhodospirillaceae</taxon>
        <taxon>Magnetospirillum</taxon>
    </lineage>
</organism>
<dbReference type="Proteomes" id="UP000480684">
    <property type="component" value="Unassembled WGS sequence"/>
</dbReference>
<feature type="signal peptide" evidence="1">
    <location>
        <begin position="1"/>
        <end position="20"/>
    </location>
</feature>
<proteinExistence type="predicted"/>
<gene>
    <name evidence="3" type="ORF">G4223_18205</name>
</gene>
<dbReference type="PANTHER" id="PTHR11851">
    <property type="entry name" value="METALLOPROTEASE"/>
    <property type="match status" value="1"/>
</dbReference>
<dbReference type="GO" id="GO:0046872">
    <property type="term" value="F:metal ion binding"/>
    <property type="evidence" value="ECO:0007669"/>
    <property type="project" value="InterPro"/>
</dbReference>
<evidence type="ECO:0000313" key="3">
    <source>
        <dbReference type="EMBL" id="NFV82048.1"/>
    </source>
</evidence>
<dbReference type="PANTHER" id="PTHR11851:SF224">
    <property type="entry name" value="PROCESSING PROTEASE"/>
    <property type="match status" value="1"/>
</dbReference>
<dbReference type="Pfam" id="PF05193">
    <property type="entry name" value="Peptidase_M16_C"/>
    <property type="match status" value="1"/>
</dbReference>
<dbReference type="SUPFAM" id="SSF63411">
    <property type="entry name" value="LuxS/MPP-like metallohydrolase"/>
    <property type="match status" value="2"/>
</dbReference>
<evidence type="ECO:0000259" key="2">
    <source>
        <dbReference type="Pfam" id="PF05193"/>
    </source>
</evidence>
<dbReference type="Gene3D" id="3.30.830.10">
    <property type="entry name" value="Metalloenzyme, LuxS/M16 peptidase-like"/>
    <property type="match status" value="2"/>
</dbReference>
<keyword evidence="1" id="KW-0732">Signal</keyword>
<keyword evidence="4" id="KW-1185">Reference proteome</keyword>
<dbReference type="EMBL" id="JAAIYP010000045">
    <property type="protein sequence ID" value="NFV82048.1"/>
    <property type="molecule type" value="Genomic_DNA"/>
</dbReference>
<feature type="domain" description="Peptidase M16 C-terminal" evidence="2">
    <location>
        <begin position="184"/>
        <end position="360"/>
    </location>
</feature>
<name>A0A7C9UWD5_9PROT</name>
<accession>A0A7C9UWD5</accession>
<dbReference type="InterPro" id="IPR007863">
    <property type="entry name" value="Peptidase_M16_C"/>
</dbReference>
<dbReference type="InterPro" id="IPR050361">
    <property type="entry name" value="MPP/UQCRC_Complex"/>
</dbReference>
<evidence type="ECO:0000256" key="1">
    <source>
        <dbReference type="SAM" id="SignalP"/>
    </source>
</evidence>
<comment type="caution">
    <text evidence="3">The sequence shown here is derived from an EMBL/GenBank/DDBJ whole genome shotgun (WGS) entry which is preliminary data.</text>
</comment>
<evidence type="ECO:0000313" key="4">
    <source>
        <dbReference type="Proteomes" id="UP000480684"/>
    </source>
</evidence>
<dbReference type="InterPro" id="IPR011249">
    <property type="entry name" value="Metalloenz_LuxS/M16"/>
</dbReference>
<dbReference type="RefSeq" id="WP_163682693.1">
    <property type="nucleotide sequence ID" value="NZ_JAAIYP010000045.1"/>
</dbReference>
<sequence>MRRLFAFLFVLVVATPAAHAVTIERVVSPGGVEAWLVQDHSNPILSLSLAMAGGASVEGKPGLATMVSGLLDEGAGPYDSQTFQGKLEDLAIQMSFSAGKDNLLGSLKTLSERRDVAFDLFRLALTQPRFDKEPVERVRSQIVTLLAREAQSPEAVAARAWYRLVFGDHPYGTPSRGEPATIKSITTAELKTYAKTWLSRQGMVVSVVGDITPAELAPLLDKTFGALPDRHPKIAVPEAMVGAAGRIQVIERDNPQSVAAFGTQGLKRDDPDWYAAYVMNYILGGGGFSSWLTEEVREKRGLAYSVYSYLVPLDHAGLISGGVATQNARTRESLELIKAQFARMVENGVTDQELADAKTYLTGSFALQMDSTSSVAGLLTAMQLDKLGIDYLDRRNALIEAVSKEQVKAVAARLLDPSRLTFVVVGKPEGLGK</sequence>
<reference evidence="3 4" key="1">
    <citation type="submission" date="2020-02" db="EMBL/GenBank/DDBJ databases">
        <authorList>
            <person name="Dziuba M."/>
            <person name="Kuznetsov B."/>
            <person name="Mardanov A."/>
            <person name="Ravin N."/>
            <person name="Grouzdev D."/>
        </authorList>
    </citation>
    <scope>NUCLEOTIDE SEQUENCE [LARGE SCALE GENOMIC DNA]</scope>
    <source>
        <strain evidence="3 4">SpK</strain>
    </source>
</reference>
<protein>
    <submittedName>
        <fullName evidence="3">Insulinase family protein</fullName>
    </submittedName>
</protein>